<proteinExistence type="predicted"/>
<evidence type="ECO:0000313" key="3">
    <source>
        <dbReference type="Proteomes" id="UP000697127"/>
    </source>
</evidence>
<dbReference type="PANTHER" id="PTHR12170">
    <property type="entry name" value="MACROPHAGE ERYTHROBLAST ATTACHER-RELATED"/>
    <property type="match status" value="1"/>
</dbReference>
<dbReference type="GO" id="GO:0005737">
    <property type="term" value="C:cytoplasm"/>
    <property type="evidence" value="ECO:0007669"/>
    <property type="project" value="TreeGrafter"/>
</dbReference>
<dbReference type="EMBL" id="PUHW01000418">
    <property type="protein sequence ID" value="KAG0686644.1"/>
    <property type="molecule type" value="Genomic_DNA"/>
</dbReference>
<dbReference type="InterPro" id="IPR045098">
    <property type="entry name" value="Fyv10_fam"/>
</dbReference>
<feature type="domain" description="CTLH/CRA C-terminal to LisH motif" evidence="1">
    <location>
        <begin position="174"/>
        <end position="358"/>
    </location>
</feature>
<comment type="caution">
    <text evidence="2">The sequence shown here is derived from an EMBL/GenBank/DDBJ whole genome shotgun (WGS) entry which is preliminary data.</text>
</comment>
<dbReference type="GO" id="GO:0043161">
    <property type="term" value="P:proteasome-mediated ubiquitin-dependent protein catabolic process"/>
    <property type="evidence" value="ECO:0007669"/>
    <property type="project" value="InterPro"/>
</dbReference>
<dbReference type="Pfam" id="PF10607">
    <property type="entry name" value="CTLH"/>
    <property type="match status" value="1"/>
</dbReference>
<evidence type="ECO:0000259" key="1">
    <source>
        <dbReference type="Pfam" id="PF10607"/>
    </source>
</evidence>
<feature type="non-terminal residue" evidence="2">
    <location>
        <position position="358"/>
    </location>
</feature>
<reference evidence="2" key="1">
    <citation type="submission" date="2020-11" db="EMBL/GenBank/DDBJ databases">
        <title>Kefir isolates.</title>
        <authorList>
            <person name="Marcisauskas S."/>
            <person name="Kim Y."/>
            <person name="Blasche S."/>
        </authorList>
    </citation>
    <scope>NUCLEOTIDE SEQUENCE</scope>
    <source>
        <strain evidence="2">Olga-1</strain>
    </source>
</reference>
<dbReference type="GO" id="GO:0034657">
    <property type="term" value="C:GID complex"/>
    <property type="evidence" value="ECO:0007669"/>
    <property type="project" value="TreeGrafter"/>
</dbReference>
<evidence type="ECO:0000313" key="2">
    <source>
        <dbReference type="EMBL" id="KAG0686644.1"/>
    </source>
</evidence>
<organism evidence="2 3">
    <name type="scientific">Pichia californica</name>
    <dbReference type="NCBI Taxonomy" id="460514"/>
    <lineage>
        <taxon>Eukaryota</taxon>
        <taxon>Fungi</taxon>
        <taxon>Dikarya</taxon>
        <taxon>Ascomycota</taxon>
        <taxon>Saccharomycotina</taxon>
        <taxon>Pichiomycetes</taxon>
        <taxon>Pichiales</taxon>
        <taxon>Pichiaceae</taxon>
        <taxon>Pichia</taxon>
    </lineage>
</organism>
<dbReference type="GO" id="GO:0004842">
    <property type="term" value="F:ubiquitin-protein transferase activity"/>
    <property type="evidence" value="ECO:0007669"/>
    <property type="project" value="InterPro"/>
</dbReference>
<dbReference type="AlphaFoldDB" id="A0A9P7BEG6"/>
<gene>
    <name evidence="2" type="primary">FYV10</name>
    <name evidence="2" type="ORF">C6P40_003635</name>
</gene>
<accession>A0A9P7BEG6</accession>
<dbReference type="Proteomes" id="UP000697127">
    <property type="component" value="Unassembled WGS sequence"/>
</dbReference>
<dbReference type="PANTHER" id="PTHR12170:SF2">
    <property type="entry name" value="E3 UBIQUITIN-PROTEIN TRANSFERASE MAEA"/>
    <property type="match status" value="1"/>
</dbReference>
<protein>
    <submittedName>
        <fullName evidence="2">GID complex subunit containing RING finger motif</fullName>
    </submittedName>
</protein>
<sequence>MELIKSPDFYINYRKSQFKTPIEVLKKNFKNLQKLIEKNNIFLNKQYNQIKKIKNKENKIELINKIIENQQVFKKRLKQRINQHNEFINRLIERLLNINKINELYNKYSGCLINIYDSLPNDLNEFYRNEINILIVEYLIRQFNPNDYSDNNNPSLIIMNNLNLNKQIDYDIIIQGLKIQDEIVNKKNLKLLKQWCIENKKKLLLIRENNSNLIKSDIDFECDFQEFMEKINNKKYDNALIFARENLSNRELQDKFEKLTSGTSLIWSNFVTDLLLNLDSKDKNLNDPFNFYSLSSSSLKMKTNKSIDLLKKLSDNVSTNSWKELGDFFLLNFRILYGMNQIPPIETMLNIGGSVLKT</sequence>
<keyword evidence="3" id="KW-1185">Reference proteome</keyword>
<dbReference type="InterPro" id="IPR024964">
    <property type="entry name" value="CTLH/CRA"/>
</dbReference>
<dbReference type="GO" id="GO:0005634">
    <property type="term" value="C:nucleus"/>
    <property type="evidence" value="ECO:0007669"/>
    <property type="project" value="TreeGrafter"/>
</dbReference>
<name>A0A9P7BEG6_9ASCO</name>